<evidence type="ECO:0000313" key="2">
    <source>
        <dbReference type="EMBL" id="PWD50939.1"/>
    </source>
</evidence>
<reference evidence="2 3" key="1">
    <citation type="submission" date="2018-03" db="EMBL/GenBank/DDBJ databases">
        <title>Genome assembly of novel Miniimonas species PCH200.</title>
        <authorList>
            <person name="Thakur V."/>
            <person name="Kumar V."/>
            <person name="Singh D."/>
        </authorList>
    </citation>
    <scope>NUCLEOTIDE SEQUENCE [LARGE SCALE GENOMIC DNA]</scope>
    <source>
        <strain evidence="2 3">PCH200</strain>
    </source>
</reference>
<dbReference type="EMBL" id="PYHR01000002">
    <property type="protein sequence ID" value="PWD50939.1"/>
    <property type="molecule type" value="Genomic_DNA"/>
</dbReference>
<feature type="region of interest" description="Disordered" evidence="1">
    <location>
        <begin position="181"/>
        <end position="204"/>
    </location>
</feature>
<feature type="compositionally biased region" description="Low complexity" evidence="1">
    <location>
        <begin position="185"/>
        <end position="204"/>
    </location>
</feature>
<gene>
    <name evidence="2" type="ORF">C8046_10025</name>
</gene>
<dbReference type="Proteomes" id="UP000245166">
    <property type="component" value="Unassembled WGS sequence"/>
</dbReference>
<name>A0A2U1ZVD1_9MICO</name>
<dbReference type="AlphaFoldDB" id="A0A2U1ZVD1"/>
<organism evidence="2 3">
    <name type="scientific">Serinibacter arcticus</name>
    <dbReference type="NCBI Taxonomy" id="1655435"/>
    <lineage>
        <taxon>Bacteria</taxon>
        <taxon>Bacillati</taxon>
        <taxon>Actinomycetota</taxon>
        <taxon>Actinomycetes</taxon>
        <taxon>Micrococcales</taxon>
        <taxon>Beutenbergiaceae</taxon>
        <taxon>Serinibacter</taxon>
    </lineage>
</organism>
<evidence type="ECO:0000256" key="1">
    <source>
        <dbReference type="SAM" id="MobiDB-lite"/>
    </source>
</evidence>
<sequence length="243" mass="24030">MSRRSTTVTGLLGVGALLVGSALGSTGASLASWSDQAANAAGSSSWGYEYFAAGLPGQVTAAATSGTDTNHTVDVAVDGVGLAGALLSSGKAAQAFQVDALSQGNKGLRYATQWQGAWAAGTPLADPGVTLAYFKVANRAACTPDAVAPSPNPQESTPVSAAYSAGTAVTTEWWCLTARGTTSDAGSHSNTAGATASSANGTVTATPGGRGLTWSASVTTALTAAGQGTRTLRFTYDTFRPGA</sequence>
<comment type="caution">
    <text evidence="2">The sequence shown here is derived from an EMBL/GenBank/DDBJ whole genome shotgun (WGS) entry which is preliminary data.</text>
</comment>
<evidence type="ECO:0000313" key="3">
    <source>
        <dbReference type="Proteomes" id="UP000245166"/>
    </source>
</evidence>
<keyword evidence="3" id="KW-1185">Reference proteome</keyword>
<dbReference type="OrthoDB" id="4962976at2"/>
<proteinExistence type="predicted"/>
<protein>
    <submittedName>
        <fullName evidence="2">Uncharacterized protein</fullName>
    </submittedName>
</protein>
<accession>A0A2U1ZVD1</accession>
<dbReference type="RefSeq" id="WP_109229321.1">
    <property type="nucleotide sequence ID" value="NZ_PYHR01000002.1"/>
</dbReference>